<dbReference type="Proteomes" id="UP001201163">
    <property type="component" value="Unassembled WGS sequence"/>
</dbReference>
<reference evidence="3" key="1">
    <citation type="submission" date="2022-01" db="EMBL/GenBank/DDBJ databases">
        <title>Comparative genomics reveals a dynamic genome evolution in the ectomycorrhizal milk-cap (Lactarius) mushrooms.</title>
        <authorList>
            <consortium name="DOE Joint Genome Institute"/>
            <person name="Lebreton A."/>
            <person name="Tang N."/>
            <person name="Kuo A."/>
            <person name="LaButti K."/>
            <person name="Drula E."/>
            <person name="Barry K."/>
            <person name="Clum A."/>
            <person name="Lipzen A."/>
            <person name="Mousain D."/>
            <person name="Ng V."/>
            <person name="Wang R."/>
            <person name="Wang X."/>
            <person name="Dai Y."/>
            <person name="Henrissat B."/>
            <person name="Grigoriev I.V."/>
            <person name="Guerin-Laguette A."/>
            <person name="Yu F."/>
            <person name="Martin F.M."/>
        </authorList>
    </citation>
    <scope>NUCLEOTIDE SEQUENCE</scope>
    <source>
        <strain evidence="3">QP</strain>
    </source>
</reference>
<feature type="domain" description="PH" evidence="2">
    <location>
        <begin position="702"/>
        <end position="846"/>
    </location>
</feature>
<gene>
    <name evidence="3" type="ORF">EDB92DRAFT_1791796</name>
</gene>
<protein>
    <submittedName>
        <fullName evidence="3">Pleckstrin homology domain-containing protein</fullName>
    </submittedName>
</protein>
<name>A0AAD4QBK2_9AGAM</name>
<dbReference type="InterPro" id="IPR001849">
    <property type="entry name" value="PH_domain"/>
</dbReference>
<dbReference type="GO" id="GO:1902657">
    <property type="term" value="P:protein localization to prospore membrane"/>
    <property type="evidence" value="ECO:0007669"/>
    <property type="project" value="InterPro"/>
</dbReference>
<keyword evidence="4" id="KW-1185">Reference proteome</keyword>
<organism evidence="3 4">
    <name type="scientific">Lactarius akahatsu</name>
    <dbReference type="NCBI Taxonomy" id="416441"/>
    <lineage>
        <taxon>Eukaryota</taxon>
        <taxon>Fungi</taxon>
        <taxon>Dikarya</taxon>
        <taxon>Basidiomycota</taxon>
        <taxon>Agaricomycotina</taxon>
        <taxon>Agaricomycetes</taxon>
        <taxon>Russulales</taxon>
        <taxon>Russulaceae</taxon>
        <taxon>Lactarius</taxon>
    </lineage>
</organism>
<evidence type="ECO:0000256" key="1">
    <source>
        <dbReference type="SAM" id="MobiDB-lite"/>
    </source>
</evidence>
<evidence type="ECO:0000313" key="3">
    <source>
        <dbReference type="EMBL" id="KAH8998477.1"/>
    </source>
</evidence>
<dbReference type="PANTHER" id="PTHR28076">
    <property type="entry name" value="SPORULATION-SPECIFIC PROTEIN 71"/>
    <property type="match status" value="1"/>
</dbReference>
<dbReference type="PANTHER" id="PTHR28076:SF1">
    <property type="entry name" value="PROSPORE MEMBRANE ADAPTER PROTEIN SPO71"/>
    <property type="match status" value="1"/>
</dbReference>
<dbReference type="Pfam" id="PF23207">
    <property type="entry name" value="PH_SPO71"/>
    <property type="match status" value="1"/>
</dbReference>
<accession>A0AAD4QBK2</accession>
<dbReference type="EMBL" id="JAKELL010000005">
    <property type="protein sequence ID" value="KAH8998477.1"/>
    <property type="molecule type" value="Genomic_DNA"/>
</dbReference>
<evidence type="ECO:0000313" key="4">
    <source>
        <dbReference type="Proteomes" id="UP001201163"/>
    </source>
</evidence>
<dbReference type="InterPro" id="IPR039486">
    <property type="entry name" value="Mug56/Spo71_PH"/>
</dbReference>
<comment type="caution">
    <text evidence="3">The sequence shown here is derived from an EMBL/GenBank/DDBJ whole genome shotgun (WGS) entry which is preliminary data.</text>
</comment>
<dbReference type="SMART" id="SM00233">
    <property type="entry name" value="PH"/>
    <property type="match status" value="2"/>
</dbReference>
<feature type="region of interest" description="Disordered" evidence="1">
    <location>
        <begin position="1"/>
        <end position="35"/>
    </location>
</feature>
<feature type="region of interest" description="Disordered" evidence="1">
    <location>
        <begin position="106"/>
        <end position="138"/>
    </location>
</feature>
<dbReference type="InterPro" id="IPR057379">
    <property type="entry name" value="PH_SPO71"/>
</dbReference>
<feature type="domain" description="PH" evidence="2">
    <location>
        <begin position="453"/>
        <end position="634"/>
    </location>
</feature>
<dbReference type="Pfam" id="PF15404">
    <property type="entry name" value="PH_4"/>
    <property type="match status" value="2"/>
</dbReference>
<feature type="compositionally biased region" description="Pro residues" evidence="1">
    <location>
        <begin position="17"/>
        <end position="33"/>
    </location>
</feature>
<dbReference type="InterPro" id="IPR040345">
    <property type="entry name" value="Mug56/Spo71"/>
</dbReference>
<sequence>MVTKDSFVTARSHVSPEPEPLPSQPSSLPPDVPIPSNGSCDILAVTSTTNLLPGTAADRLSERHRTRTGPTDAVPRLKPALRARALTQAKSDGAIDGTTGATFGLSSNSGSGKGKAKKAVRLPSDPHPFGAPTLPASVSPGEVLERTGSELHGTSATAEEELRETDIASADIPDEYDDARMKDRMVVRVAYCRDGSLAPRFDEMQNRSARNLQYEDWTEFMVVWRNDRLELYDDYQLPCREWLAGHKHLAFVVPLKSVRTKLSLYSFTDMSFCIICPPASLSSGVKTLLPFQRRTGTNVFVFKARCRSRAIDWIWRLWRDLGGILPPFIEVRSPVLDTRMRIDVPESASHSIFSHDNLVALCTKTLSTVQDWDVIIRKRLAEGAHMELAWRFDTNLDWVWWLDDIHGNPRAWAVLAGLALNQAGRAAHLEVRLAEHMASQLHIKDGHQLSEPPSVEGYVSRVKPGSGTREEVYLTVHNGLLFMLAPASAHAPNPPGVVPVPQDSDRNARDALRQEEVRRGAAQVLAARGVMDLRAVIAVRRAFRTVLHPNEHVHASTQSEIEENGHFEEQVVREESDTRDVGGDTGLTGDVTTIRTRRCFELLMKSGHVIRFETWSAKVAIEWIERLRALIRYWTLRHLVDTRQEMDVVHYATGRPRITPQRLRHEECDNDHPPEPQANPAIVLPYLSSIYHRCVYEGCRPIVKAGRVFVRQGLHGRYKLVQMFLVASQLVQFQIKPKSTNFRRRGKPVSLLDAYVVSGVFAAQALPKGQYNPNNPATPRRYADGLESDDSEENTLFTVYYVPRKMAQAEKVPSLNVAKKVMVFRCRSRVERDVWCWAMNTEIEKLARERRDREKLRSAGAPIPLEQVTRPAEIVL</sequence>
<proteinExistence type="predicted"/>
<evidence type="ECO:0000259" key="2">
    <source>
        <dbReference type="SMART" id="SM00233"/>
    </source>
</evidence>
<dbReference type="AlphaFoldDB" id="A0AAD4QBK2"/>